<evidence type="ECO:0000313" key="4">
    <source>
        <dbReference type="EMBL" id="CAF9906938.1"/>
    </source>
</evidence>
<evidence type="ECO:0000256" key="2">
    <source>
        <dbReference type="ARBA" id="ARBA00022801"/>
    </source>
</evidence>
<comment type="similarity">
    <text evidence="1">Belongs to the class-A beta-lactamase family.</text>
</comment>
<dbReference type="InterPro" id="IPR050789">
    <property type="entry name" value="Diverse_Enzym_Activities"/>
</dbReference>
<name>A0A8H3I6R0_9LECA</name>
<dbReference type="PANTHER" id="PTHR43283:SF17">
    <property type="entry name" value="(LOVD), PUTATIVE (AFU_ORTHOLOGUE AFUA_5G00920)-RELATED"/>
    <property type="match status" value="1"/>
</dbReference>
<keyword evidence="2" id="KW-0378">Hydrolase</keyword>
<sequence length="401" mass="43494">MANMHLDWFETLLARYTAAETREVLGAIGLVVDREGIVRYHHAGGLQSLAKDAQVLDKEAVLELGSAGKLWTHIAALQLVDRGLIRLDEPVSKYLPELESPQIVIRDASSTTDGKGKLVLQESIKVITLQHLLTHTSGIGSPSDPLLKQWHTQNSTLSEKKPESTPVLLLFTPGEGWNYGPSINWTGKLIVEVTEQILPDYIDRHILKPLGMDSSTFSPLDDSTSRPDLRERRLQMVAREAGSDGSTTQLHIAKRAPPMSPATTASDYGKLLTALMSASSVQANILSKDSIDLLFSGQLSGKALSDFRADTETYAAPTGLHANVTNPKVNFTAAGALLVEEEIPLSGFPSQTLTWNGMPNVIWSVNREIGKAAVFATQLLPVDDEVAIELAMGFLKGAWSG</sequence>
<evidence type="ECO:0000313" key="5">
    <source>
        <dbReference type="Proteomes" id="UP000664169"/>
    </source>
</evidence>
<dbReference type="SUPFAM" id="SSF56601">
    <property type="entry name" value="beta-lactamase/transpeptidase-like"/>
    <property type="match status" value="1"/>
</dbReference>
<comment type="caution">
    <text evidence="4">The sequence shown here is derived from an EMBL/GenBank/DDBJ whole genome shotgun (WGS) entry which is preliminary data.</text>
</comment>
<dbReference type="EMBL" id="CAJPDQ010000003">
    <property type="protein sequence ID" value="CAF9906938.1"/>
    <property type="molecule type" value="Genomic_DNA"/>
</dbReference>
<dbReference type="OrthoDB" id="428260at2759"/>
<dbReference type="GO" id="GO:0016787">
    <property type="term" value="F:hydrolase activity"/>
    <property type="evidence" value="ECO:0007669"/>
    <property type="project" value="UniProtKB-KW"/>
</dbReference>
<evidence type="ECO:0000256" key="1">
    <source>
        <dbReference type="ARBA" id="ARBA00009009"/>
    </source>
</evidence>
<dbReference type="Proteomes" id="UP000664169">
    <property type="component" value="Unassembled WGS sequence"/>
</dbReference>
<evidence type="ECO:0000259" key="3">
    <source>
        <dbReference type="Pfam" id="PF00144"/>
    </source>
</evidence>
<dbReference type="InterPro" id="IPR012338">
    <property type="entry name" value="Beta-lactam/transpept-like"/>
</dbReference>
<dbReference type="InterPro" id="IPR001466">
    <property type="entry name" value="Beta-lactam-related"/>
</dbReference>
<organism evidence="4 5">
    <name type="scientific">Gomphillus americanus</name>
    <dbReference type="NCBI Taxonomy" id="1940652"/>
    <lineage>
        <taxon>Eukaryota</taxon>
        <taxon>Fungi</taxon>
        <taxon>Dikarya</taxon>
        <taxon>Ascomycota</taxon>
        <taxon>Pezizomycotina</taxon>
        <taxon>Lecanoromycetes</taxon>
        <taxon>OSLEUM clade</taxon>
        <taxon>Ostropomycetidae</taxon>
        <taxon>Ostropales</taxon>
        <taxon>Graphidaceae</taxon>
        <taxon>Gomphilloideae</taxon>
        <taxon>Gomphillus</taxon>
    </lineage>
</organism>
<accession>A0A8H3I6R0</accession>
<dbReference type="Gene3D" id="3.40.710.10">
    <property type="entry name" value="DD-peptidase/beta-lactamase superfamily"/>
    <property type="match status" value="1"/>
</dbReference>
<gene>
    <name evidence="4" type="ORF">GOMPHAMPRED_004975</name>
</gene>
<keyword evidence="5" id="KW-1185">Reference proteome</keyword>
<dbReference type="PANTHER" id="PTHR43283">
    <property type="entry name" value="BETA-LACTAMASE-RELATED"/>
    <property type="match status" value="1"/>
</dbReference>
<dbReference type="AlphaFoldDB" id="A0A8H3I6R0"/>
<feature type="domain" description="Beta-lactamase-related" evidence="3">
    <location>
        <begin position="24"/>
        <end position="385"/>
    </location>
</feature>
<dbReference type="Pfam" id="PF00144">
    <property type="entry name" value="Beta-lactamase"/>
    <property type="match status" value="1"/>
</dbReference>
<protein>
    <recommendedName>
        <fullName evidence="3">Beta-lactamase-related domain-containing protein</fullName>
    </recommendedName>
</protein>
<reference evidence="4" key="1">
    <citation type="submission" date="2021-03" db="EMBL/GenBank/DDBJ databases">
        <authorList>
            <person name="Tagirdzhanova G."/>
        </authorList>
    </citation>
    <scope>NUCLEOTIDE SEQUENCE</scope>
</reference>
<proteinExistence type="inferred from homology"/>